<evidence type="ECO:0000256" key="1">
    <source>
        <dbReference type="ARBA" id="ARBA00001946"/>
    </source>
</evidence>
<sequence length="297" mass="34347">MASSLNSVTQNELQQVVFQLEQAIYNHQQWHNSLIRTLICRLPGDGHDLLPDAHRRCRFGQWYYGDTLKEIQDHPEIINLGVSHQRMHQVTAQLLQKANTPEGITPLDYDHFANALEQMRLEFSTFKNELEYLIHSRDPLTGALARVNMLSTLREQQEFIKRQGQNCCLIMADLDHFKKINDQYGHQTGDRVLAATARFLIENLRAYDKVFRYGGEEFLLCLPFTELDTGYAMIERLRKGLEAITINDNTEHLIQVTASFGLALLEHQKPIEESIEHADKALYLAKSEGRNCVRIWK</sequence>
<proteinExistence type="predicted"/>
<dbReference type="Gene3D" id="1.20.120.30">
    <property type="entry name" value="Aspartate receptor, ligand-binding domain"/>
    <property type="match status" value="1"/>
</dbReference>
<accession>A0A0W0TK98</accession>
<reference evidence="6 8" key="2">
    <citation type="submission" date="2018-06" db="EMBL/GenBank/DDBJ databases">
        <authorList>
            <consortium name="Pathogen Informatics"/>
            <person name="Doyle S."/>
        </authorList>
    </citation>
    <scope>NUCLEOTIDE SEQUENCE [LARGE SCALE GENOMIC DNA]</scope>
    <source>
        <strain evidence="6 8">NCTC12022</strain>
    </source>
</reference>
<dbReference type="PANTHER" id="PTHR45138:SF9">
    <property type="entry name" value="DIGUANYLATE CYCLASE DGCM-RELATED"/>
    <property type="match status" value="1"/>
</dbReference>
<feature type="domain" description="GGDEF" evidence="4">
    <location>
        <begin position="165"/>
        <end position="297"/>
    </location>
</feature>
<dbReference type="NCBIfam" id="NF007380">
    <property type="entry name" value="PRK09894.1"/>
    <property type="match status" value="1"/>
</dbReference>
<dbReference type="InterPro" id="IPR050469">
    <property type="entry name" value="Diguanylate_Cyclase"/>
</dbReference>
<dbReference type="InterPro" id="IPR025991">
    <property type="entry name" value="Chemoreceptor_zinc-bind_dom"/>
</dbReference>
<dbReference type="InterPro" id="IPR029787">
    <property type="entry name" value="Nucleotide_cyclase"/>
</dbReference>
<dbReference type="AlphaFoldDB" id="A0A0W0TK98"/>
<dbReference type="RefSeq" id="WP_082646640.1">
    <property type="nucleotide sequence ID" value="NZ_CAAAHT010000016.1"/>
</dbReference>
<keyword evidence="7" id="KW-1185">Reference proteome</keyword>
<dbReference type="Proteomes" id="UP000251942">
    <property type="component" value="Unassembled WGS sequence"/>
</dbReference>
<dbReference type="PANTHER" id="PTHR45138">
    <property type="entry name" value="REGULATORY COMPONENTS OF SENSORY TRANSDUCTION SYSTEM"/>
    <property type="match status" value="1"/>
</dbReference>
<dbReference type="CDD" id="cd01949">
    <property type="entry name" value="GGDEF"/>
    <property type="match status" value="1"/>
</dbReference>
<name>A0A0W0TK98_9GAMM</name>
<keyword evidence="6" id="KW-0808">Transferase</keyword>
<dbReference type="Pfam" id="PF13682">
    <property type="entry name" value="CZB"/>
    <property type="match status" value="1"/>
</dbReference>
<evidence type="ECO:0000313" key="6">
    <source>
        <dbReference type="EMBL" id="SPX60293.1"/>
    </source>
</evidence>
<dbReference type="Proteomes" id="UP000054698">
    <property type="component" value="Unassembled WGS sequence"/>
</dbReference>
<evidence type="ECO:0000313" key="5">
    <source>
        <dbReference type="EMBL" id="KTC95947.1"/>
    </source>
</evidence>
<dbReference type="EMBL" id="LNYB01000082">
    <property type="protein sequence ID" value="KTC95947.1"/>
    <property type="molecule type" value="Genomic_DNA"/>
</dbReference>
<dbReference type="EC" id="2.7.7.65" evidence="2"/>
<evidence type="ECO:0000313" key="8">
    <source>
        <dbReference type="Proteomes" id="UP000251942"/>
    </source>
</evidence>
<dbReference type="OrthoDB" id="9803824at2"/>
<gene>
    <name evidence="5" type="primary">pleD</name>
    <name evidence="6" type="synonym">ydaM_2</name>
    <name evidence="5" type="ORF">Lfee_2309</name>
    <name evidence="6" type="ORF">NCTC12022_01010</name>
</gene>
<dbReference type="Gene3D" id="3.30.70.270">
    <property type="match status" value="1"/>
</dbReference>
<dbReference type="SMART" id="SM00267">
    <property type="entry name" value="GGDEF"/>
    <property type="match status" value="1"/>
</dbReference>
<protein>
    <recommendedName>
        <fullName evidence="2">diguanylate cyclase</fullName>
        <ecNumber evidence="2">2.7.7.65</ecNumber>
    </recommendedName>
</protein>
<dbReference type="InterPro" id="IPR043128">
    <property type="entry name" value="Rev_trsase/Diguanyl_cyclase"/>
</dbReference>
<evidence type="ECO:0000313" key="7">
    <source>
        <dbReference type="Proteomes" id="UP000054698"/>
    </source>
</evidence>
<dbReference type="SUPFAM" id="SSF55073">
    <property type="entry name" value="Nucleotide cyclase"/>
    <property type="match status" value="1"/>
</dbReference>
<dbReference type="STRING" id="453.Lfee_2309"/>
<evidence type="ECO:0000256" key="3">
    <source>
        <dbReference type="ARBA" id="ARBA00034247"/>
    </source>
</evidence>
<dbReference type="GO" id="GO:0052621">
    <property type="term" value="F:diguanylate cyclase activity"/>
    <property type="evidence" value="ECO:0007669"/>
    <property type="project" value="UniProtKB-EC"/>
</dbReference>
<dbReference type="InterPro" id="IPR000160">
    <property type="entry name" value="GGDEF_dom"/>
</dbReference>
<dbReference type="PROSITE" id="PS50887">
    <property type="entry name" value="GGDEF"/>
    <property type="match status" value="1"/>
</dbReference>
<dbReference type="NCBIfam" id="TIGR00254">
    <property type="entry name" value="GGDEF"/>
    <property type="match status" value="1"/>
</dbReference>
<evidence type="ECO:0000259" key="4">
    <source>
        <dbReference type="PROSITE" id="PS50887"/>
    </source>
</evidence>
<organism evidence="5 7">
    <name type="scientific">Legionella feeleii</name>
    <dbReference type="NCBI Taxonomy" id="453"/>
    <lineage>
        <taxon>Bacteria</taxon>
        <taxon>Pseudomonadati</taxon>
        <taxon>Pseudomonadota</taxon>
        <taxon>Gammaproteobacteria</taxon>
        <taxon>Legionellales</taxon>
        <taxon>Legionellaceae</taxon>
        <taxon>Legionella</taxon>
    </lineage>
</organism>
<comment type="catalytic activity">
    <reaction evidence="3">
        <text>2 GTP = 3',3'-c-di-GMP + 2 diphosphate</text>
        <dbReference type="Rhea" id="RHEA:24898"/>
        <dbReference type="ChEBI" id="CHEBI:33019"/>
        <dbReference type="ChEBI" id="CHEBI:37565"/>
        <dbReference type="ChEBI" id="CHEBI:58805"/>
        <dbReference type="EC" id="2.7.7.65"/>
    </reaction>
</comment>
<keyword evidence="5" id="KW-0418">Kinase</keyword>
<dbReference type="FunFam" id="3.30.70.270:FF:000001">
    <property type="entry name" value="Diguanylate cyclase domain protein"/>
    <property type="match status" value="1"/>
</dbReference>
<evidence type="ECO:0000256" key="2">
    <source>
        <dbReference type="ARBA" id="ARBA00012528"/>
    </source>
</evidence>
<dbReference type="PATRIC" id="fig|453.4.peg.2528"/>
<comment type="cofactor">
    <cofactor evidence="1">
        <name>Mg(2+)</name>
        <dbReference type="ChEBI" id="CHEBI:18420"/>
    </cofactor>
</comment>
<dbReference type="Pfam" id="PF00990">
    <property type="entry name" value="GGDEF"/>
    <property type="match status" value="1"/>
</dbReference>
<reference evidence="5 7" key="1">
    <citation type="submission" date="2015-11" db="EMBL/GenBank/DDBJ databases">
        <title>Genomic analysis of 38 Legionella species identifies large and diverse effector repertoires.</title>
        <authorList>
            <person name="Burstein D."/>
            <person name="Amaro F."/>
            <person name="Zusman T."/>
            <person name="Lifshitz Z."/>
            <person name="Cohen O."/>
            <person name="Gilbert J.A."/>
            <person name="Pupko T."/>
            <person name="Shuman H.A."/>
            <person name="Segal G."/>
        </authorList>
    </citation>
    <scope>NUCLEOTIDE SEQUENCE [LARGE SCALE GENOMIC DNA]</scope>
    <source>
        <strain evidence="5 7">WO-44C</strain>
    </source>
</reference>
<dbReference type="EMBL" id="UASS01000008">
    <property type="protein sequence ID" value="SPX60293.1"/>
    <property type="molecule type" value="Genomic_DNA"/>
</dbReference>
<dbReference type="GO" id="GO:0016301">
    <property type="term" value="F:kinase activity"/>
    <property type="evidence" value="ECO:0007669"/>
    <property type="project" value="UniProtKB-KW"/>
</dbReference>
<keyword evidence="6" id="KW-0548">Nucleotidyltransferase</keyword>